<organism evidence="14 15">
    <name type="scientific">Plasmodium falciparum UGT5.1</name>
    <dbReference type="NCBI Taxonomy" id="1237627"/>
    <lineage>
        <taxon>Eukaryota</taxon>
        <taxon>Sar</taxon>
        <taxon>Alveolata</taxon>
        <taxon>Apicomplexa</taxon>
        <taxon>Aconoidasida</taxon>
        <taxon>Haemosporida</taxon>
        <taxon>Plasmodiidae</taxon>
        <taxon>Plasmodium</taxon>
        <taxon>Plasmodium (Laverania)</taxon>
    </lineage>
</organism>
<keyword evidence="6 10" id="KW-0256">Endoplasmic reticulum</keyword>
<dbReference type="InterPro" id="IPR014371">
    <property type="entry name" value="Oat_ACAT_DAG_ARE"/>
</dbReference>
<evidence type="ECO:0000256" key="5">
    <source>
        <dbReference type="ARBA" id="ARBA00022692"/>
    </source>
</evidence>
<keyword evidence="4 10" id="KW-0808">Transferase</keyword>
<evidence type="ECO:0000256" key="9">
    <source>
        <dbReference type="ARBA" id="ARBA00023315"/>
    </source>
</evidence>
<evidence type="ECO:0000256" key="11">
    <source>
        <dbReference type="PIRSR" id="PIRSR000439-1"/>
    </source>
</evidence>
<keyword evidence="9 10" id="KW-0012">Acyltransferase</keyword>
<keyword evidence="8 10" id="KW-0472">Membrane</keyword>
<evidence type="ECO:0000256" key="4">
    <source>
        <dbReference type="ARBA" id="ARBA00022679"/>
    </source>
</evidence>
<evidence type="ECO:0000256" key="12">
    <source>
        <dbReference type="SAM" id="MobiDB-lite"/>
    </source>
</evidence>
<name>W7JII3_PLAFA</name>
<evidence type="ECO:0000313" key="14">
    <source>
        <dbReference type="EMBL" id="EWC78657.1"/>
    </source>
</evidence>
<comment type="pathway">
    <text evidence="2">Lipid metabolism.</text>
</comment>
<dbReference type="InterPro" id="IPR004299">
    <property type="entry name" value="MBOAT_fam"/>
</dbReference>
<evidence type="ECO:0000256" key="8">
    <source>
        <dbReference type="ARBA" id="ARBA00023136"/>
    </source>
</evidence>
<evidence type="ECO:0000256" key="6">
    <source>
        <dbReference type="ARBA" id="ARBA00022824"/>
    </source>
</evidence>
<dbReference type="InterPro" id="IPR027251">
    <property type="entry name" value="Diacylglycerol_acylTrfase1"/>
</dbReference>
<dbReference type="GO" id="GO:0004144">
    <property type="term" value="F:diacylglycerol O-acyltransferase activity"/>
    <property type="evidence" value="ECO:0007669"/>
    <property type="project" value="InterPro"/>
</dbReference>
<feature type="transmembrane region" description="Helical" evidence="13">
    <location>
        <begin position="555"/>
        <end position="577"/>
    </location>
</feature>
<gene>
    <name evidence="14" type="ORF">C923_00665</name>
</gene>
<dbReference type="EMBL" id="KE124409">
    <property type="protein sequence ID" value="EWC78657.1"/>
    <property type="molecule type" value="Genomic_DNA"/>
</dbReference>
<evidence type="ECO:0000256" key="13">
    <source>
        <dbReference type="SAM" id="Phobius"/>
    </source>
</evidence>
<feature type="transmembrane region" description="Helical" evidence="13">
    <location>
        <begin position="622"/>
        <end position="642"/>
    </location>
</feature>
<feature type="transmembrane region" description="Helical" evidence="13">
    <location>
        <begin position="438"/>
        <end position="458"/>
    </location>
</feature>
<dbReference type="Pfam" id="PF03062">
    <property type="entry name" value="MBOAT"/>
    <property type="match status" value="1"/>
</dbReference>
<dbReference type="PIRSF" id="PIRSF500231">
    <property type="entry name" value="Oat_dag"/>
    <property type="match status" value="1"/>
</dbReference>
<comment type="subcellular location">
    <subcellularLocation>
        <location evidence="1 10">Endoplasmic reticulum membrane</location>
        <topology evidence="1 10">Multi-pass membrane protein</topology>
    </subcellularLocation>
</comment>
<accession>W7JII3</accession>
<proteinExistence type="inferred from homology"/>
<feature type="transmembrane region" description="Helical" evidence="13">
    <location>
        <begin position="346"/>
        <end position="364"/>
    </location>
</feature>
<dbReference type="AlphaFoldDB" id="W7JII3"/>
<keyword evidence="5 13" id="KW-0812">Transmembrane</keyword>
<feature type="transmembrane region" description="Helical" evidence="13">
    <location>
        <begin position="78"/>
        <end position="99"/>
    </location>
</feature>
<evidence type="ECO:0000256" key="10">
    <source>
        <dbReference type="PIRNR" id="PIRNR000439"/>
    </source>
</evidence>
<protein>
    <recommendedName>
        <fullName evidence="10">O-acyltransferase</fullName>
    </recommendedName>
</protein>
<reference evidence="14 15" key="1">
    <citation type="submission" date="2013-02" db="EMBL/GenBank/DDBJ databases">
        <title>The Genome Sequence of Plasmodium falciparum UGT5.1.</title>
        <authorList>
            <consortium name="The Broad Institute Genome Sequencing Platform"/>
            <consortium name="The Broad Institute Genome Sequencing Center for Infectious Disease"/>
            <person name="Neafsey D."/>
            <person name="Cheeseman I."/>
            <person name="Volkman S."/>
            <person name="Adams J."/>
            <person name="Walker B."/>
            <person name="Young S.K."/>
            <person name="Zeng Q."/>
            <person name="Gargeya S."/>
            <person name="Fitzgerald M."/>
            <person name="Haas B."/>
            <person name="Abouelleil A."/>
            <person name="Alvarado L."/>
            <person name="Arachchi H.M."/>
            <person name="Berlin A.M."/>
            <person name="Chapman S.B."/>
            <person name="Dewar J."/>
            <person name="Goldberg J."/>
            <person name="Griggs A."/>
            <person name="Gujja S."/>
            <person name="Hansen M."/>
            <person name="Howarth C."/>
            <person name="Imamovic A."/>
            <person name="Larimer J."/>
            <person name="McCowan C."/>
            <person name="Murphy C."/>
            <person name="Neiman D."/>
            <person name="Pearson M."/>
            <person name="Priest M."/>
            <person name="Roberts A."/>
            <person name="Saif S."/>
            <person name="Shea T."/>
            <person name="Sisk P."/>
            <person name="Sykes S."/>
            <person name="Wortman J."/>
            <person name="Nusbaum C."/>
            <person name="Birren B."/>
        </authorList>
    </citation>
    <scope>NUCLEOTIDE SEQUENCE [LARGE SCALE GENOMIC DNA]</scope>
    <source>
        <strain evidence="14 15">UGT5.1</strain>
    </source>
</reference>
<dbReference type="Proteomes" id="UP000030697">
    <property type="component" value="Unassembled WGS sequence"/>
</dbReference>
<evidence type="ECO:0000256" key="1">
    <source>
        <dbReference type="ARBA" id="ARBA00004477"/>
    </source>
</evidence>
<feature type="region of interest" description="Disordered" evidence="12">
    <location>
        <begin position="155"/>
        <end position="204"/>
    </location>
</feature>
<feature type="transmembrane region" description="Helical" evidence="13">
    <location>
        <begin position="314"/>
        <end position="340"/>
    </location>
</feature>
<evidence type="ECO:0000256" key="3">
    <source>
        <dbReference type="ARBA" id="ARBA00009010"/>
    </source>
</evidence>
<feature type="transmembrane region" description="Helical" evidence="13">
    <location>
        <begin position="493"/>
        <end position="512"/>
    </location>
</feature>
<dbReference type="PIRSF" id="PIRSF000439">
    <property type="entry name" value="Oat_ACAT_DAG_ARE"/>
    <property type="match status" value="1"/>
</dbReference>
<comment type="similarity">
    <text evidence="3 10">Belongs to the membrane-bound acyltransferase family. Sterol o-acyltransferase subfamily.</text>
</comment>
<sequence length="652" mass="78027">MNNKNDEGQKLKRKSLYENYHKINQTSLLSHNSLEIDMKGFLNLLIIIICTTHFRLILENFKKYGLIIKIPKNCDLVKNLPLLFCFISLHVTIFFSWFIERYVTSWLYTCIDEDDQHTFKNIPMDDLSNKTDMIIEKKNYKSLYPNLIRRKKKNNTINNDNENNNNNNNSNNNNSNNNNNNNNNNSNNNNNNNNNYNNCLHKDPPSIYSYDSNTTYENEPYDKFDKDNSTYDKCDKDILCDKKDSKQTCNDICKKKLKELKNNNTEKNNNNNNNNNYINTCAHNIHTHIKDDDISTSSCLKKKKKKKVHGWKSFHLSIFLLRCINSIFILLFPLLTISYYDTEPTLSSILLTISIVWFFKFYSFHEVCYEARKLHIENVDLKNLIEDDLSSEMYYIKRYPYCLDLKSYYTYILMPTMCFQFFYPRTEKIRWIHVAKHIFEVILLIIMIKIISDQYMFITVENTFTMKEFTSAHFSVKITHIIERMLKVSIPTLYIWLIGFLIVFHHWCNILAEITRFGDRLFYKDWWNASSFAEYWRKWNLPIYYFVCRHINKPLIYYGIHRNVSMIIVFFISAMLHEYLISIPLKLGFTGYIFFAFICQIPLVQFTNNAYFKKHKTIGNSIFWIVFCFTGQPLILFIYYYLWIDKQGTLKN</sequence>
<dbReference type="OrthoDB" id="10039049at2759"/>
<dbReference type="PANTHER" id="PTHR10408">
    <property type="entry name" value="STEROL O-ACYLTRANSFERASE"/>
    <property type="match status" value="1"/>
</dbReference>
<dbReference type="PANTHER" id="PTHR10408:SF7">
    <property type="entry name" value="DIACYLGLYCEROL O-ACYLTRANSFERASE 1"/>
    <property type="match status" value="1"/>
</dbReference>
<feature type="active site" evidence="11">
    <location>
        <position position="577"/>
    </location>
</feature>
<feature type="compositionally biased region" description="Low complexity" evidence="12">
    <location>
        <begin position="155"/>
        <end position="198"/>
    </location>
</feature>
<dbReference type="GO" id="GO:0005789">
    <property type="term" value="C:endoplasmic reticulum membrane"/>
    <property type="evidence" value="ECO:0007669"/>
    <property type="project" value="UniProtKB-SubCell"/>
</dbReference>
<feature type="transmembrane region" description="Helical" evidence="13">
    <location>
        <begin position="589"/>
        <end position="610"/>
    </location>
</feature>
<evidence type="ECO:0000256" key="2">
    <source>
        <dbReference type="ARBA" id="ARBA00005189"/>
    </source>
</evidence>
<evidence type="ECO:0000256" key="7">
    <source>
        <dbReference type="ARBA" id="ARBA00022989"/>
    </source>
</evidence>
<keyword evidence="7 13" id="KW-1133">Transmembrane helix</keyword>
<dbReference type="GO" id="GO:0019432">
    <property type="term" value="P:triglyceride biosynthetic process"/>
    <property type="evidence" value="ECO:0007669"/>
    <property type="project" value="InterPro"/>
</dbReference>
<feature type="transmembrane region" description="Helical" evidence="13">
    <location>
        <begin position="40"/>
        <end position="58"/>
    </location>
</feature>
<evidence type="ECO:0000313" key="15">
    <source>
        <dbReference type="Proteomes" id="UP000030697"/>
    </source>
</evidence>